<sequence length="188" mass="20581">MNIILQPWTWYISGPLIALVLFLFFYFGKSFGVSRNLETMCTIAGAGKISDYFKKDWKQRDWALTFLVGLIIGGFIAINYLSAEKSIDLNPKTVQELADLGFVNAGNSFVPSEIFSLENMLTFKGFSILLIAGVFIGFGTRYAGGCTSGHAITGLSSLQLPSLVAVIGFFIGGLLMTWVFFPLIFGSL</sequence>
<dbReference type="RefSeq" id="WP_101917787.1">
    <property type="nucleotide sequence ID" value="NZ_JAJGWR010000002.1"/>
</dbReference>
<evidence type="ECO:0000256" key="5">
    <source>
        <dbReference type="ARBA" id="ARBA00022692"/>
    </source>
</evidence>
<evidence type="ECO:0000256" key="9">
    <source>
        <dbReference type="SAM" id="Phobius"/>
    </source>
</evidence>
<dbReference type="PANTHER" id="PTHR30574:SF1">
    <property type="entry name" value="SULPHUR TRANSPORT DOMAIN-CONTAINING PROTEIN"/>
    <property type="match status" value="1"/>
</dbReference>
<dbReference type="InterPro" id="IPR007272">
    <property type="entry name" value="Sulf_transp_TsuA/YedE"/>
</dbReference>
<comment type="similarity">
    <text evidence="8">Belongs to the TsuA/YedE (TC 9.B.102) family.</text>
</comment>
<feature type="transmembrane region" description="Helical" evidence="9">
    <location>
        <begin position="62"/>
        <end position="82"/>
    </location>
</feature>
<gene>
    <name evidence="10" type="ORF">TNO020_430158</name>
</gene>
<keyword evidence="4" id="KW-0997">Cell inner membrane</keyword>
<protein>
    <submittedName>
        <fullName evidence="10">YeeE/YedE family protein</fullName>
    </submittedName>
</protein>
<keyword evidence="11" id="KW-1185">Reference proteome</keyword>
<dbReference type="EMBL" id="OENF01000038">
    <property type="protein sequence ID" value="SOS75152.1"/>
    <property type="molecule type" value="Genomic_DNA"/>
</dbReference>
<feature type="transmembrane region" description="Helical" evidence="9">
    <location>
        <begin position="121"/>
        <end position="143"/>
    </location>
</feature>
<organism evidence="10 11">
    <name type="scientific">Tenacibaculum piscium</name>
    <dbReference type="NCBI Taxonomy" id="1458515"/>
    <lineage>
        <taxon>Bacteria</taxon>
        <taxon>Pseudomonadati</taxon>
        <taxon>Bacteroidota</taxon>
        <taxon>Flavobacteriia</taxon>
        <taxon>Flavobacteriales</taxon>
        <taxon>Flavobacteriaceae</taxon>
        <taxon>Tenacibaculum</taxon>
    </lineage>
</organism>
<keyword evidence="7 9" id="KW-0472">Membrane</keyword>
<accession>A0A2H1YI32</accession>
<keyword evidence="3" id="KW-1003">Cell membrane</keyword>
<dbReference type="GO" id="GO:0005886">
    <property type="term" value="C:plasma membrane"/>
    <property type="evidence" value="ECO:0007669"/>
    <property type="project" value="UniProtKB-SubCell"/>
</dbReference>
<dbReference type="GeneID" id="86942843"/>
<evidence type="ECO:0000256" key="1">
    <source>
        <dbReference type="ARBA" id="ARBA00004429"/>
    </source>
</evidence>
<dbReference type="OrthoDB" id="9814020at2"/>
<proteinExistence type="inferred from homology"/>
<dbReference type="Pfam" id="PF04143">
    <property type="entry name" value="Sulf_transp"/>
    <property type="match status" value="1"/>
</dbReference>
<evidence type="ECO:0000256" key="4">
    <source>
        <dbReference type="ARBA" id="ARBA00022519"/>
    </source>
</evidence>
<keyword evidence="5 9" id="KW-0812">Transmembrane</keyword>
<dbReference type="AlphaFoldDB" id="A0A2H1YI32"/>
<dbReference type="PANTHER" id="PTHR30574">
    <property type="entry name" value="INNER MEMBRANE PROTEIN YEDE"/>
    <property type="match status" value="1"/>
</dbReference>
<keyword evidence="2" id="KW-0813">Transport</keyword>
<evidence type="ECO:0000256" key="3">
    <source>
        <dbReference type="ARBA" id="ARBA00022475"/>
    </source>
</evidence>
<evidence type="ECO:0000313" key="10">
    <source>
        <dbReference type="EMBL" id="SOS75152.1"/>
    </source>
</evidence>
<comment type="subcellular location">
    <subcellularLocation>
        <location evidence="1">Cell inner membrane</location>
        <topology evidence="1">Multi-pass membrane protein</topology>
    </subcellularLocation>
</comment>
<dbReference type="Proteomes" id="UP000234211">
    <property type="component" value="Unassembled WGS sequence"/>
</dbReference>
<evidence type="ECO:0000256" key="8">
    <source>
        <dbReference type="ARBA" id="ARBA00035655"/>
    </source>
</evidence>
<name>A0A2H1YI32_9FLAO</name>
<feature type="transmembrane region" description="Helical" evidence="9">
    <location>
        <begin position="163"/>
        <end position="185"/>
    </location>
</feature>
<evidence type="ECO:0000256" key="7">
    <source>
        <dbReference type="ARBA" id="ARBA00023136"/>
    </source>
</evidence>
<feature type="transmembrane region" description="Helical" evidence="9">
    <location>
        <begin position="7"/>
        <end position="27"/>
    </location>
</feature>
<evidence type="ECO:0000256" key="6">
    <source>
        <dbReference type="ARBA" id="ARBA00022989"/>
    </source>
</evidence>
<evidence type="ECO:0000256" key="2">
    <source>
        <dbReference type="ARBA" id="ARBA00022448"/>
    </source>
</evidence>
<evidence type="ECO:0000313" key="11">
    <source>
        <dbReference type="Proteomes" id="UP000234211"/>
    </source>
</evidence>
<keyword evidence="6 9" id="KW-1133">Transmembrane helix</keyword>
<reference evidence="11" key="1">
    <citation type="submission" date="2017-11" db="EMBL/GenBank/DDBJ databases">
        <authorList>
            <person name="Duchaud E."/>
        </authorList>
    </citation>
    <scope>NUCLEOTIDE SEQUENCE [LARGE SCALE GENOMIC DNA]</scope>
    <source>
        <strain evidence="11">Tenacibaculum sp. TNO020</strain>
    </source>
</reference>